<dbReference type="SUPFAM" id="SSF51206">
    <property type="entry name" value="cAMP-binding domain-like"/>
    <property type="match status" value="1"/>
</dbReference>
<evidence type="ECO:0000259" key="3">
    <source>
        <dbReference type="PROSITE" id="PS50042"/>
    </source>
</evidence>
<dbReference type="InterPro" id="IPR018490">
    <property type="entry name" value="cNMP-bd_dom_sf"/>
</dbReference>
<proteinExistence type="predicted"/>
<dbReference type="Gene3D" id="2.30.29.30">
    <property type="entry name" value="Pleckstrin-homology domain (PH domain)/Phosphotyrosine-binding domain (PTB)"/>
    <property type="match status" value="1"/>
</dbReference>
<dbReference type="GO" id="GO:0005085">
    <property type="term" value="F:guanyl-nucleotide exchange factor activity"/>
    <property type="evidence" value="ECO:0007669"/>
    <property type="project" value="InterPro"/>
</dbReference>
<dbReference type="PANTHER" id="PTHR12673:SF159">
    <property type="entry name" value="LD03170P"/>
    <property type="match status" value="1"/>
</dbReference>
<dbReference type="GO" id="GO:0007154">
    <property type="term" value="P:cell communication"/>
    <property type="evidence" value="ECO:0007669"/>
    <property type="project" value="UniProtKB-ARBA"/>
</dbReference>
<dbReference type="Gene3D" id="1.20.900.10">
    <property type="entry name" value="Dbl homology (DH) domain"/>
    <property type="match status" value="1"/>
</dbReference>
<feature type="compositionally biased region" description="Low complexity" evidence="1">
    <location>
        <begin position="1002"/>
        <end position="1012"/>
    </location>
</feature>
<dbReference type="GO" id="GO:0023052">
    <property type="term" value="P:signaling"/>
    <property type="evidence" value="ECO:0007669"/>
    <property type="project" value="UniProtKB-ARBA"/>
</dbReference>
<protein>
    <recommendedName>
        <fullName evidence="5">DH domain-containing protein</fullName>
    </recommendedName>
</protein>
<dbReference type="AlphaFoldDB" id="A0A6B2KWN6"/>
<dbReference type="PROSITE" id="PS50042">
    <property type="entry name" value="CNMP_BINDING_3"/>
    <property type="match status" value="1"/>
</dbReference>
<dbReference type="InterPro" id="IPR000595">
    <property type="entry name" value="cNMP-bd_dom"/>
</dbReference>
<accession>A0A6B2KWN6</accession>
<dbReference type="InterPro" id="IPR011993">
    <property type="entry name" value="PH-like_dom_sf"/>
</dbReference>
<dbReference type="CDD" id="cd00160">
    <property type="entry name" value="RhoGEF"/>
    <property type="match status" value="1"/>
</dbReference>
<dbReference type="PROSITE" id="PS50010">
    <property type="entry name" value="DH_2"/>
    <property type="match status" value="1"/>
</dbReference>
<organism evidence="4">
    <name type="scientific">Arcella intermedia</name>
    <dbReference type="NCBI Taxonomy" id="1963864"/>
    <lineage>
        <taxon>Eukaryota</taxon>
        <taxon>Amoebozoa</taxon>
        <taxon>Tubulinea</taxon>
        <taxon>Elardia</taxon>
        <taxon>Arcellinida</taxon>
        <taxon>Sphaerothecina</taxon>
        <taxon>Arcellidae</taxon>
        <taxon>Arcella</taxon>
    </lineage>
</organism>
<evidence type="ECO:0008006" key="5">
    <source>
        <dbReference type="Google" id="ProtNLM"/>
    </source>
</evidence>
<dbReference type="InterPro" id="IPR035899">
    <property type="entry name" value="DBL_dom_sf"/>
</dbReference>
<dbReference type="GO" id="GO:0005737">
    <property type="term" value="C:cytoplasm"/>
    <property type="evidence" value="ECO:0007669"/>
    <property type="project" value="TreeGrafter"/>
</dbReference>
<dbReference type="PANTHER" id="PTHR12673">
    <property type="entry name" value="FACIOGENITAL DYSPLASIA PROTEIN"/>
    <property type="match status" value="1"/>
</dbReference>
<dbReference type="Gene3D" id="2.60.120.10">
    <property type="entry name" value="Jelly Rolls"/>
    <property type="match status" value="1"/>
</dbReference>
<dbReference type="Pfam" id="PF00027">
    <property type="entry name" value="cNMP_binding"/>
    <property type="match status" value="1"/>
</dbReference>
<dbReference type="Pfam" id="PF00621">
    <property type="entry name" value="RhoGEF"/>
    <property type="match status" value="1"/>
</dbReference>
<dbReference type="EMBL" id="GIBP01000221">
    <property type="protein sequence ID" value="NDV29190.1"/>
    <property type="molecule type" value="Transcribed_RNA"/>
</dbReference>
<sequence length="1033" mass="118751">MLKRRNLVLEELLATESTYVDNLSIMKKYKEYLKQALLNEKLPKGYNPEKDLFGEIEGIYQVHYTFYQRIKQKFDSWVDTNGAIGVELAQFMHSFQLFSVDYVSRYDDRIRQYNEIENAIVRDKVKEFDAKQKSKLSLTDYLIMPIQRGPRYELLLKQILNSTPTSHVDYKEIEKAYSIIHNVMVKLNVNVANYQSANAAVNIFSQGDYGRLAEDPPLIADQKTLLVASRGLVSNTQAFKIIDLADPSKGKKKDRFVDLLLFKDILVAGNFVTPTCPPTDYYIPVHLLWISEKVNNELVEKIVKKKKLKKVNISVQSIRGPESEWLVAMEAYQVTKWKKDLLKLIPEINSIDQFPSGYRKGRYQYKKGCVYNGEWLDTYFHGTGKLSLTEKVFDGYWQSSLKVGYGTVKELDTKSEIYCGWKWENDPTDPQIIRIDFWKELEFSDSSWEELEASLNEISDKLMKEQGAESLSKNIQDLLKETEKAVRSPSSVLIEWVMDFIELDRLFGRILFSSPSLSFKFYMKLACKLTEQLISINSHKPPQEEPITITENSTPPKPTSTKDKDTLQQISAPPKATHSDPQDLLTSFELPLDEVLIKSCDCRMYQEKLSSVVGKFYLFKKHICFEHIYCQQVFVDVISIQNIADITWKNPNSLIFFVGEKKYKFMDMDSQIAIYKYLVDRLLIDSSSDSDSENEDTWEESIPYFDFIEKKPYPLKKSTSEIHMNMRENRGKRKTINNKDSFNAKGSKLRKDYAQLGVKEETKIKKRLSDNLTLKLDPKPILKSNDSKRFTELPNTLTKKDWDYLEKGSTIKTYNKGDLIIEEGKEHPKCIYIIHSGRCSAQKKIEGNNVTLEEMGDMILFGECGFLLDSAPTASVCALNDGVQISEIDGRYITSLFLLDPSMAGRFYSHLCVILARRINARSINKTDTEESKHSAASVLINGYKNLVMKNGPLKFKAVKLPTNQEKHPNYLKKVINKVSSPRNLANDPPSPRPNRRINENSSPLSTTSSLSFIDTPKSPRRSSMPAQKHNEN</sequence>
<feature type="domain" description="DH" evidence="2">
    <location>
        <begin position="4"/>
        <end position="190"/>
    </location>
</feature>
<dbReference type="CDD" id="cd00038">
    <property type="entry name" value="CAP_ED"/>
    <property type="match status" value="1"/>
</dbReference>
<feature type="domain" description="Cyclic nucleotide-binding" evidence="3">
    <location>
        <begin position="781"/>
        <end position="911"/>
    </location>
</feature>
<name>A0A6B2KWN6_9EUKA</name>
<dbReference type="InterPro" id="IPR014710">
    <property type="entry name" value="RmlC-like_jellyroll"/>
</dbReference>
<feature type="region of interest" description="Disordered" evidence="1">
    <location>
        <begin position="978"/>
        <end position="1033"/>
    </location>
</feature>
<dbReference type="InterPro" id="IPR051092">
    <property type="entry name" value="FYVE_RhoGEF_PH"/>
</dbReference>
<reference evidence="4" key="1">
    <citation type="journal article" date="2020" name="J. Eukaryot. Microbiol.">
        <title>De novo Sequencing, Assembly and Annotation of the Transcriptome for the Free-Living Testate Amoeba Arcella intermedia.</title>
        <authorList>
            <person name="Ribeiro G.M."/>
            <person name="Porfirio-Sousa A.L."/>
            <person name="Maurer-Alcala X.X."/>
            <person name="Katz L.A."/>
            <person name="Lahr D.J.G."/>
        </authorList>
    </citation>
    <scope>NUCLEOTIDE SEQUENCE</scope>
</reference>
<dbReference type="SUPFAM" id="SSF82185">
    <property type="entry name" value="Histone H3 K4-specific methyltransferase SET7/9 N-terminal domain"/>
    <property type="match status" value="1"/>
</dbReference>
<evidence type="ECO:0000313" key="4">
    <source>
        <dbReference type="EMBL" id="NDV29190.1"/>
    </source>
</evidence>
<feature type="region of interest" description="Disordered" evidence="1">
    <location>
        <begin position="540"/>
        <end position="581"/>
    </location>
</feature>
<dbReference type="SUPFAM" id="SSF48065">
    <property type="entry name" value="DBL homology domain (DH-domain)"/>
    <property type="match status" value="1"/>
</dbReference>
<dbReference type="SMART" id="SM00325">
    <property type="entry name" value="RhoGEF"/>
    <property type="match status" value="1"/>
</dbReference>
<dbReference type="InterPro" id="IPR000219">
    <property type="entry name" value="DH_dom"/>
</dbReference>
<evidence type="ECO:0000259" key="2">
    <source>
        <dbReference type="PROSITE" id="PS50010"/>
    </source>
</evidence>
<evidence type="ECO:0000256" key="1">
    <source>
        <dbReference type="SAM" id="MobiDB-lite"/>
    </source>
</evidence>